<dbReference type="AlphaFoldDB" id="A0A7Y9EZJ0"/>
<evidence type="ECO:0000313" key="2">
    <source>
        <dbReference type="EMBL" id="NYD56863.1"/>
    </source>
</evidence>
<evidence type="ECO:0000256" key="1">
    <source>
        <dbReference type="SAM" id="SignalP"/>
    </source>
</evidence>
<name>A0A7Y9EZJ0_9ACTN</name>
<sequence length="131" mass="14188">MSKIRTATATLGAAALLATPLALLGGPAHADGPEQDRDFRVGGAEVDFSVEKEDGRFEVEVEVEDAEPGSRWRVVLKHDGRKVHSRVHRADGDGDVADIDKDRPDTKGADAFKLRVKKIGGGERSRTITMR</sequence>
<proteinExistence type="predicted"/>
<keyword evidence="3" id="KW-1185">Reference proteome</keyword>
<reference evidence="2 3" key="1">
    <citation type="submission" date="2020-07" db="EMBL/GenBank/DDBJ databases">
        <title>Sequencing the genomes of 1000 actinobacteria strains.</title>
        <authorList>
            <person name="Klenk H.-P."/>
        </authorList>
    </citation>
    <scope>NUCLEOTIDE SEQUENCE [LARGE SCALE GENOMIC DNA]</scope>
    <source>
        <strain evidence="2 3">DSM 18965</strain>
    </source>
</reference>
<feature type="signal peptide" evidence="1">
    <location>
        <begin position="1"/>
        <end position="30"/>
    </location>
</feature>
<accession>A0A7Y9EZJ0</accession>
<dbReference type="EMBL" id="JACCBE010000001">
    <property type="protein sequence ID" value="NYD56863.1"/>
    <property type="molecule type" value="Genomic_DNA"/>
</dbReference>
<gene>
    <name evidence="2" type="ORF">BKA08_001101</name>
</gene>
<comment type="caution">
    <text evidence="2">The sequence shown here is derived from an EMBL/GenBank/DDBJ whole genome shotgun (WGS) entry which is preliminary data.</text>
</comment>
<keyword evidence="1" id="KW-0732">Signal</keyword>
<dbReference type="Proteomes" id="UP000516957">
    <property type="component" value="Unassembled WGS sequence"/>
</dbReference>
<organism evidence="2 3">
    <name type="scientific">Nocardioides marinisabuli</name>
    <dbReference type="NCBI Taxonomy" id="419476"/>
    <lineage>
        <taxon>Bacteria</taxon>
        <taxon>Bacillati</taxon>
        <taxon>Actinomycetota</taxon>
        <taxon>Actinomycetes</taxon>
        <taxon>Propionibacteriales</taxon>
        <taxon>Nocardioidaceae</taxon>
        <taxon>Nocardioides</taxon>
    </lineage>
</organism>
<feature type="chain" id="PRO_5030855718" evidence="1">
    <location>
        <begin position="31"/>
        <end position="131"/>
    </location>
</feature>
<dbReference type="RefSeq" id="WP_179614706.1">
    <property type="nucleotide sequence ID" value="NZ_CP059163.1"/>
</dbReference>
<protein>
    <submittedName>
        <fullName evidence="2">Uncharacterized protein</fullName>
    </submittedName>
</protein>
<evidence type="ECO:0000313" key="3">
    <source>
        <dbReference type="Proteomes" id="UP000516957"/>
    </source>
</evidence>